<gene>
    <name evidence="2" type="ORF">ACFSFW_11565</name>
</gene>
<sequence length="99" mass="11600">MIPKEETFDEFLTNSFANDVYFRELRLSQEEADYVLKKFPKASMKKCDTTESPDGKCWYEVNLLPLEKTTSNDSQDLESENQRLKEELEALKRSLSPIK</sequence>
<accession>A0ABW4MMN3</accession>
<dbReference type="RefSeq" id="WP_304219546.1">
    <property type="nucleotide sequence ID" value="NZ_JBHUEK010000018.1"/>
</dbReference>
<reference evidence="3" key="1">
    <citation type="journal article" date="2019" name="Int. J. Syst. Evol. Microbiol.">
        <title>The Global Catalogue of Microorganisms (GCM) 10K type strain sequencing project: providing services to taxonomists for standard genome sequencing and annotation.</title>
        <authorList>
            <consortium name="The Broad Institute Genomics Platform"/>
            <consortium name="The Broad Institute Genome Sequencing Center for Infectious Disease"/>
            <person name="Wu L."/>
            <person name="Ma J."/>
        </authorList>
    </citation>
    <scope>NUCLEOTIDE SEQUENCE [LARGE SCALE GENOMIC DNA]</scope>
    <source>
        <strain evidence="3">CCUG 15531</strain>
    </source>
</reference>
<dbReference type="EMBL" id="JBHUEK010000018">
    <property type="protein sequence ID" value="MFD1779307.1"/>
    <property type="molecule type" value="Genomic_DNA"/>
</dbReference>
<keyword evidence="1" id="KW-0175">Coiled coil</keyword>
<feature type="coiled-coil region" evidence="1">
    <location>
        <begin position="67"/>
        <end position="94"/>
    </location>
</feature>
<keyword evidence="3" id="KW-1185">Reference proteome</keyword>
<organism evidence="2 3">
    <name type="scientific">Fredinandcohnia salidurans</name>
    <dbReference type="NCBI Taxonomy" id="2595041"/>
    <lineage>
        <taxon>Bacteria</taxon>
        <taxon>Bacillati</taxon>
        <taxon>Bacillota</taxon>
        <taxon>Bacilli</taxon>
        <taxon>Bacillales</taxon>
        <taxon>Bacillaceae</taxon>
        <taxon>Fredinandcohnia</taxon>
    </lineage>
</organism>
<protein>
    <submittedName>
        <fullName evidence="2">Uncharacterized protein</fullName>
    </submittedName>
</protein>
<dbReference type="Proteomes" id="UP001597227">
    <property type="component" value="Unassembled WGS sequence"/>
</dbReference>
<comment type="caution">
    <text evidence="2">The sequence shown here is derived from an EMBL/GenBank/DDBJ whole genome shotgun (WGS) entry which is preliminary data.</text>
</comment>
<evidence type="ECO:0000313" key="2">
    <source>
        <dbReference type="EMBL" id="MFD1779307.1"/>
    </source>
</evidence>
<evidence type="ECO:0000313" key="3">
    <source>
        <dbReference type="Proteomes" id="UP001597227"/>
    </source>
</evidence>
<proteinExistence type="predicted"/>
<name>A0ABW4MMN3_9BACI</name>
<evidence type="ECO:0000256" key="1">
    <source>
        <dbReference type="SAM" id="Coils"/>
    </source>
</evidence>